<evidence type="ECO:0000256" key="1">
    <source>
        <dbReference type="ARBA" id="ARBA00004141"/>
    </source>
</evidence>
<feature type="transmembrane region" description="Helical" evidence="9">
    <location>
        <begin position="379"/>
        <end position="399"/>
    </location>
</feature>
<dbReference type="InterPro" id="IPR020846">
    <property type="entry name" value="MFS_dom"/>
</dbReference>
<protein>
    <recommendedName>
        <fullName evidence="10">Major facilitator superfamily (MFS) profile domain-containing protein</fullName>
    </recommendedName>
</protein>
<comment type="caution">
    <text evidence="11">The sequence shown here is derived from an EMBL/GenBank/DDBJ whole genome shotgun (WGS) entry which is preliminary data.</text>
</comment>
<evidence type="ECO:0000256" key="5">
    <source>
        <dbReference type="ARBA" id="ARBA00022989"/>
    </source>
</evidence>
<dbReference type="PANTHER" id="PTHR48022">
    <property type="entry name" value="PLASTIDIC GLUCOSE TRANSPORTER 4"/>
    <property type="match status" value="1"/>
</dbReference>
<dbReference type="GeneID" id="81358276"/>
<keyword evidence="5 9" id="KW-1133">Transmembrane helix</keyword>
<dbReference type="OrthoDB" id="8120565at2759"/>
<evidence type="ECO:0000256" key="8">
    <source>
        <dbReference type="SAM" id="MobiDB-lite"/>
    </source>
</evidence>
<feature type="transmembrane region" description="Helical" evidence="9">
    <location>
        <begin position="482"/>
        <end position="500"/>
    </location>
</feature>
<dbReference type="PROSITE" id="PS50850">
    <property type="entry name" value="MFS"/>
    <property type="match status" value="1"/>
</dbReference>
<feature type="domain" description="Major facilitator superfamily (MFS) profile" evidence="10">
    <location>
        <begin position="54"/>
        <end position="504"/>
    </location>
</feature>
<evidence type="ECO:0000256" key="4">
    <source>
        <dbReference type="ARBA" id="ARBA00022692"/>
    </source>
</evidence>
<dbReference type="Gene3D" id="1.20.1250.20">
    <property type="entry name" value="MFS general substrate transporter like domains"/>
    <property type="match status" value="1"/>
</dbReference>
<feature type="transmembrane region" description="Helical" evidence="9">
    <location>
        <begin position="50"/>
        <end position="76"/>
    </location>
</feature>
<dbReference type="Proteomes" id="UP001149074">
    <property type="component" value="Unassembled WGS sequence"/>
</dbReference>
<dbReference type="InterPro" id="IPR003663">
    <property type="entry name" value="Sugar/inositol_transpt"/>
</dbReference>
<dbReference type="InterPro" id="IPR005829">
    <property type="entry name" value="Sugar_transporter_CS"/>
</dbReference>
<dbReference type="InterPro" id="IPR050360">
    <property type="entry name" value="MFS_Sugar_Transporters"/>
</dbReference>
<sequence>MADKNTFHHDPDKTGVPSAEHDETIQVEPSFLQSVSYGSGGIKGLISSPYVSGAAVLASLGGFSMGYDMGVISIINVMDQFHTAYPFSATAFGKEFMTAMLLLGAFVGCLFMPYMADRFSRKWALTVVVIIFDIGAILQTAAPNYATLVVGRFIGGIGVGTLAMGAPLYISEISPPNIRGTLLVLESISITSGVVIAYFITFGTRHMVGEAAFRLPFGLQMVTATGLGAGIHFFPYSPRWLALVDRSDDCLQSLTRLRGLPNTDDRVQAEYHSILAEVNFQKIAQGKRHPGCTGLKMELLLWSDLFRKRTWRRTAVGVGVAFFQQFSGINAFIYYAPTLFTSLGQSSEQSLLLSGVLDILQMVAAVVCFLIIERVGRRPLAIFGGFGTAVTYAIIAILSGLYSKDWPSHMAAGWACVAMAFCFILTYGVSYSPLGWALPSEVFSTADRSKGVALSTCVIWLCDFIVGISVPSMMENIEYGTYIFFAVMCFAAGVWAYFLVPETGGKTLEELDEVFGDTSGQEERAMMAQTMRTPHSNLETTV</sequence>
<dbReference type="RefSeq" id="XP_056475456.1">
    <property type="nucleotide sequence ID" value="XM_056619297.1"/>
</dbReference>
<dbReference type="Pfam" id="PF00083">
    <property type="entry name" value="Sugar_tr"/>
    <property type="match status" value="1"/>
</dbReference>
<gene>
    <name evidence="11" type="ORF">N7532_006803</name>
</gene>
<comment type="subcellular location">
    <subcellularLocation>
        <location evidence="1">Membrane</location>
        <topology evidence="1">Multi-pass membrane protein</topology>
    </subcellularLocation>
</comment>
<evidence type="ECO:0000256" key="7">
    <source>
        <dbReference type="RuleBase" id="RU003346"/>
    </source>
</evidence>
<reference evidence="11" key="1">
    <citation type="submission" date="2022-11" db="EMBL/GenBank/DDBJ databases">
        <authorList>
            <person name="Petersen C."/>
        </authorList>
    </citation>
    <scope>NUCLEOTIDE SEQUENCE</scope>
    <source>
        <strain evidence="11">IBT 30761</strain>
    </source>
</reference>
<organism evidence="11 12">
    <name type="scientific">Penicillium argentinense</name>
    <dbReference type="NCBI Taxonomy" id="1131581"/>
    <lineage>
        <taxon>Eukaryota</taxon>
        <taxon>Fungi</taxon>
        <taxon>Dikarya</taxon>
        <taxon>Ascomycota</taxon>
        <taxon>Pezizomycotina</taxon>
        <taxon>Eurotiomycetes</taxon>
        <taxon>Eurotiomycetidae</taxon>
        <taxon>Eurotiales</taxon>
        <taxon>Aspergillaceae</taxon>
        <taxon>Penicillium</taxon>
    </lineage>
</organism>
<feature type="transmembrane region" description="Helical" evidence="9">
    <location>
        <begin position="451"/>
        <end position="470"/>
    </location>
</feature>
<comment type="similarity">
    <text evidence="2 7">Belongs to the major facilitator superfamily. Sugar transporter (TC 2.A.1.1) family.</text>
</comment>
<dbReference type="InterPro" id="IPR005828">
    <property type="entry name" value="MFS_sugar_transport-like"/>
</dbReference>
<accession>A0A9W9FGY9</accession>
<evidence type="ECO:0000313" key="11">
    <source>
        <dbReference type="EMBL" id="KAJ5099802.1"/>
    </source>
</evidence>
<feature type="transmembrane region" description="Helical" evidence="9">
    <location>
        <begin position="315"/>
        <end position="336"/>
    </location>
</feature>
<feature type="transmembrane region" description="Helical" evidence="9">
    <location>
        <begin position="96"/>
        <end position="116"/>
    </location>
</feature>
<dbReference type="NCBIfam" id="TIGR00879">
    <property type="entry name" value="SP"/>
    <property type="match status" value="1"/>
</dbReference>
<keyword evidence="4 9" id="KW-0812">Transmembrane</keyword>
<evidence type="ECO:0000259" key="10">
    <source>
        <dbReference type="PROSITE" id="PS50850"/>
    </source>
</evidence>
<reference evidence="11" key="2">
    <citation type="journal article" date="2023" name="IMA Fungus">
        <title>Comparative genomic study of the Penicillium genus elucidates a diverse pangenome and 15 lateral gene transfer events.</title>
        <authorList>
            <person name="Petersen C."/>
            <person name="Sorensen T."/>
            <person name="Nielsen M.R."/>
            <person name="Sondergaard T.E."/>
            <person name="Sorensen J.L."/>
            <person name="Fitzpatrick D.A."/>
            <person name="Frisvad J.C."/>
            <person name="Nielsen K.L."/>
        </authorList>
    </citation>
    <scope>NUCLEOTIDE SEQUENCE</scope>
    <source>
        <strain evidence="11">IBT 30761</strain>
    </source>
</reference>
<feature type="transmembrane region" description="Helical" evidence="9">
    <location>
        <begin position="411"/>
        <end position="430"/>
    </location>
</feature>
<dbReference type="FunFam" id="1.20.1250.20:FF:000026">
    <property type="entry name" value="MFS quinate transporter QutD"/>
    <property type="match status" value="1"/>
</dbReference>
<evidence type="ECO:0000256" key="3">
    <source>
        <dbReference type="ARBA" id="ARBA00022448"/>
    </source>
</evidence>
<feature type="transmembrane region" description="Helical" evidence="9">
    <location>
        <begin position="148"/>
        <end position="170"/>
    </location>
</feature>
<keyword evidence="3 7" id="KW-0813">Transport</keyword>
<dbReference type="AlphaFoldDB" id="A0A9W9FGY9"/>
<dbReference type="PRINTS" id="PR00171">
    <property type="entry name" value="SUGRTRNSPORT"/>
</dbReference>
<evidence type="ECO:0000256" key="2">
    <source>
        <dbReference type="ARBA" id="ARBA00010992"/>
    </source>
</evidence>
<dbReference type="InterPro" id="IPR036259">
    <property type="entry name" value="MFS_trans_sf"/>
</dbReference>
<feature type="transmembrane region" description="Helical" evidence="9">
    <location>
        <begin position="123"/>
        <end position="142"/>
    </location>
</feature>
<dbReference type="GO" id="GO:0016020">
    <property type="term" value="C:membrane"/>
    <property type="evidence" value="ECO:0007669"/>
    <property type="project" value="UniProtKB-SubCell"/>
</dbReference>
<keyword evidence="6 9" id="KW-0472">Membrane</keyword>
<feature type="transmembrane region" description="Helical" evidence="9">
    <location>
        <begin position="182"/>
        <end position="201"/>
    </location>
</feature>
<evidence type="ECO:0000256" key="6">
    <source>
        <dbReference type="ARBA" id="ARBA00023136"/>
    </source>
</evidence>
<dbReference type="PANTHER" id="PTHR48022:SF14">
    <property type="entry name" value="MAJOR FACILITATOR SUPERFAMILY (MFS) PROFILE DOMAIN-CONTAINING PROTEIN-RELATED"/>
    <property type="match status" value="1"/>
</dbReference>
<dbReference type="GO" id="GO:0005351">
    <property type="term" value="F:carbohydrate:proton symporter activity"/>
    <property type="evidence" value="ECO:0007669"/>
    <property type="project" value="TreeGrafter"/>
</dbReference>
<evidence type="ECO:0000313" key="12">
    <source>
        <dbReference type="Proteomes" id="UP001149074"/>
    </source>
</evidence>
<feature type="region of interest" description="Disordered" evidence="8">
    <location>
        <begin position="1"/>
        <end position="20"/>
    </location>
</feature>
<feature type="transmembrane region" description="Helical" evidence="9">
    <location>
        <begin position="351"/>
        <end position="372"/>
    </location>
</feature>
<dbReference type="SUPFAM" id="SSF103473">
    <property type="entry name" value="MFS general substrate transporter"/>
    <property type="match status" value="1"/>
</dbReference>
<evidence type="ECO:0000256" key="9">
    <source>
        <dbReference type="SAM" id="Phobius"/>
    </source>
</evidence>
<name>A0A9W9FGY9_9EURO</name>
<dbReference type="EMBL" id="JAPQKI010000005">
    <property type="protein sequence ID" value="KAJ5099802.1"/>
    <property type="molecule type" value="Genomic_DNA"/>
</dbReference>
<proteinExistence type="inferred from homology"/>
<dbReference type="PROSITE" id="PS00217">
    <property type="entry name" value="SUGAR_TRANSPORT_2"/>
    <property type="match status" value="1"/>
</dbReference>
<feature type="transmembrane region" description="Helical" evidence="9">
    <location>
        <begin position="213"/>
        <end position="234"/>
    </location>
</feature>
<keyword evidence="12" id="KW-1185">Reference proteome</keyword>